<dbReference type="Proteomes" id="UP000324497">
    <property type="component" value="Chromosome"/>
</dbReference>
<proteinExistence type="predicted"/>
<dbReference type="AlphaFoldDB" id="A0A3S6QUK0"/>
<gene>
    <name evidence="1" type="ORF">BSQ50_03785</name>
</gene>
<protein>
    <submittedName>
        <fullName evidence="1">Uncharacterized protein</fullName>
    </submittedName>
</protein>
<keyword evidence="2" id="KW-1185">Reference proteome</keyword>
<accession>A0A3S6QUK0</accession>
<dbReference type="RefSeq" id="WP_057885467.1">
    <property type="nucleotide sequence ID" value="NZ_CP018180.1"/>
</dbReference>
<dbReference type="GeneID" id="78521952"/>
<evidence type="ECO:0000313" key="1">
    <source>
        <dbReference type="EMBL" id="AUJ31754.1"/>
    </source>
</evidence>
<sequence length="109" mass="12787">MASNSDSIFNLLSYLRRHPSQAQKMAVKENNIVRLKINPTIKISYAEIYFPQNHLMVNRLTDSFVAKHGELLDYYQAFTTMNNPHYQDVWVTSSFVVPANYFYIELSFE</sequence>
<dbReference type="KEGG" id="lng:BSQ50_03785"/>
<reference evidence="1 2" key="1">
    <citation type="submission" date="2016-11" db="EMBL/GenBank/DDBJ databases">
        <title>Interaction between Lactobacillus species and yeast in water kefir.</title>
        <authorList>
            <person name="Behr J."/>
            <person name="Xu D."/>
            <person name="Vogel R.F."/>
        </authorList>
    </citation>
    <scope>NUCLEOTIDE SEQUENCE [LARGE SCALE GENOMIC DNA]</scope>
    <source>
        <strain evidence="1 2">TMW 1.1827</strain>
    </source>
</reference>
<name>A0A3S6QUK0_9LACO</name>
<evidence type="ECO:0000313" key="2">
    <source>
        <dbReference type="Proteomes" id="UP000324497"/>
    </source>
</evidence>
<organism evidence="1 2">
    <name type="scientific">Liquorilactobacillus nagelii</name>
    <dbReference type="NCBI Taxonomy" id="82688"/>
    <lineage>
        <taxon>Bacteria</taxon>
        <taxon>Bacillati</taxon>
        <taxon>Bacillota</taxon>
        <taxon>Bacilli</taxon>
        <taxon>Lactobacillales</taxon>
        <taxon>Lactobacillaceae</taxon>
        <taxon>Liquorilactobacillus</taxon>
    </lineage>
</organism>
<dbReference type="EMBL" id="CP018180">
    <property type="protein sequence ID" value="AUJ31754.1"/>
    <property type="molecule type" value="Genomic_DNA"/>
</dbReference>